<feature type="transmembrane region" description="Helical" evidence="1">
    <location>
        <begin position="74"/>
        <end position="91"/>
    </location>
</feature>
<evidence type="ECO:0000313" key="4">
    <source>
        <dbReference type="Proteomes" id="UP001529369"/>
    </source>
</evidence>
<sequence>MKGWLAGVALQVAALAVFVCMDTLLKLLTAYYAVPQLMWARFVFSLLAVALLFRLTMGRLPWRSRAPWLQAWRSLMLAGANLMFSTALPHLPLTDATAIGFASPLFTVALAATWLRERVGWRRWLGVCVGLAGVLVAIRPPFLTGGAPMHWAVLLPLGTAAMFAVYQILTRKLAAIDDPRTTILHTGFAGAVVTTLVQPLVWTWPGTLDWGLLVLLGLLGALGHGLLVLAYARAPVSLLAPLSYTQLVWATLAGVLVFGDWPDGWTLAGAAVIATGGILVALPEKARGSPAS</sequence>
<keyword evidence="1" id="KW-0472">Membrane</keyword>
<feature type="transmembrane region" description="Helical" evidence="1">
    <location>
        <begin position="97"/>
        <end position="115"/>
    </location>
</feature>
<evidence type="ECO:0000256" key="1">
    <source>
        <dbReference type="SAM" id="Phobius"/>
    </source>
</evidence>
<name>A0ABT8AAA5_9PROT</name>
<accession>A0ABT8AAA5</accession>
<dbReference type="Pfam" id="PF00892">
    <property type="entry name" value="EamA"/>
    <property type="match status" value="2"/>
</dbReference>
<feature type="transmembrane region" description="Helical" evidence="1">
    <location>
        <begin position="181"/>
        <end position="204"/>
    </location>
</feature>
<evidence type="ECO:0000313" key="3">
    <source>
        <dbReference type="EMBL" id="MDN3566762.1"/>
    </source>
</evidence>
<feature type="transmembrane region" description="Helical" evidence="1">
    <location>
        <begin position="210"/>
        <end position="231"/>
    </location>
</feature>
<keyword evidence="4" id="KW-1185">Reference proteome</keyword>
<proteinExistence type="predicted"/>
<feature type="transmembrane region" description="Helical" evidence="1">
    <location>
        <begin position="149"/>
        <end position="169"/>
    </location>
</feature>
<evidence type="ECO:0000259" key="2">
    <source>
        <dbReference type="Pfam" id="PF00892"/>
    </source>
</evidence>
<dbReference type="InterPro" id="IPR037185">
    <property type="entry name" value="EmrE-like"/>
</dbReference>
<dbReference type="EMBL" id="JAUFPN010000182">
    <property type="protein sequence ID" value="MDN3566762.1"/>
    <property type="molecule type" value="Genomic_DNA"/>
</dbReference>
<dbReference type="InterPro" id="IPR000620">
    <property type="entry name" value="EamA_dom"/>
</dbReference>
<keyword evidence="1" id="KW-0812">Transmembrane</keyword>
<dbReference type="RefSeq" id="WP_290318715.1">
    <property type="nucleotide sequence ID" value="NZ_JAUFPN010000182.1"/>
</dbReference>
<reference evidence="4" key="1">
    <citation type="journal article" date="2019" name="Int. J. Syst. Evol. Microbiol.">
        <title>The Global Catalogue of Microorganisms (GCM) 10K type strain sequencing project: providing services to taxonomists for standard genome sequencing and annotation.</title>
        <authorList>
            <consortium name="The Broad Institute Genomics Platform"/>
            <consortium name="The Broad Institute Genome Sequencing Center for Infectious Disease"/>
            <person name="Wu L."/>
            <person name="Ma J."/>
        </authorList>
    </citation>
    <scope>NUCLEOTIDE SEQUENCE [LARGE SCALE GENOMIC DNA]</scope>
    <source>
        <strain evidence="4">CECT 7131</strain>
    </source>
</reference>
<dbReference type="PANTHER" id="PTHR22911:SF103">
    <property type="entry name" value="BLR2811 PROTEIN"/>
    <property type="match status" value="1"/>
</dbReference>
<feature type="transmembrane region" description="Helical" evidence="1">
    <location>
        <begin position="124"/>
        <end position="143"/>
    </location>
</feature>
<protein>
    <submittedName>
        <fullName evidence="3">DMT family transporter</fullName>
    </submittedName>
</protein>
<dbReference type="Gene3D" id="1.10.3730.20">
    <property type="match status" value="1"/>
</dbReference>
<feature type="domain" description="EamA" evidence="2">
    <location>
        <begin position="7"/>
        <end position="137"/>
    </location>
</feature>
<dbReference type="PANTHER" id="PTHR22911">
    <property type="entry name" value="ACYL-MALONYL CONDENSING ENZYME-RELATED"/>
    <property type="match status" value="1"/>
</dbReference>
<comment type="caution">
    <text evidence="3">The sequence shown here is derived from an EMBL/GenBank/DDBJ whole genome shotgun (WGS) entry which is preliminary data.</text>
</comment>
<keyword evidence="1" id="KW-1133">Transmembrane helix</keyword>
<organism evidence="3 4">
    <name type="scientific">Paeniroseomonas aquatica</name>
    <dbReference type="NCBI Taxonomy" id="373043"/>
    <lineage>
        <taxon>Bacteria</taxon>
        <taxon>Pseudomonadati</taxon>
        <taxon>Pseudomonadota</taxon>
        <taxon>Alphaproteobacteria</taxon>
        <taxon>Acetobacterales</taxon>
        <taxon>Acetobacteraceae</taxon>
        <taxon>Paeniroseomonas</taxon>
    </lineage>
</organism>
<dbReference type="Proteomes" id="UP001529369">
    <property type="component" value="Unassembled WGS sequence"/>
</dbReference>
<feature type="transmembrane region" description="Helical" evidence="1">
    <location>
        <begin position="264"/>
        <end position="282"/>
    </location>
</feature>
<feature type="transmembrane region" description="Helical" evidence="1">
    <location>
        <begin position="238"/>
        <end position="258"/>
    </location>
</feature>
<dbReference type="SUPFAM" id="SSF103481">
    <property type="entry name" value="Multidrug resistance efflux transporter EmrE"/>
    <property type="match status" value="2"/>
</dbReference>
<feature type="transmembrane region" description="Helical" evidence="1">
    <location>
        <begin position="30"/>
        <end position="53"/>
    </location>
</feature>
<gene>
    <name evidence="3" type="ORF">QWZ14_20495</name>
</gene>
<feature type="domain" description="EamA" evidence="2">
    <location>
        <begin position="151"/>
        <end position="280"/>
    </location>
</feature>